<dbReference type="PRINTS" id="PR01490">
    <property type="entry name" value="RTXTOXIND"/>
</dbReference>
<name>A0A2T1EHQ7_9CYAN</name>
<keyword evidence="1" id="KW-0175">Coiled coil</keyword>
<dbReference type="Pfam" id="PF25917">
    <property type="entry name" value="BSH_RND"/>
    <property type="match status" value="1"/>
</dbReference>
<evidence type="ECO:0000259" key="2">
    <source>
        <dbReference type="Pfam" id="PF25917"/>
    </source>
</evidence>
<keyword evidence="5" id="KW-1185">Reference proteome</keyword>
<gene>
    <name evidence="4" type="ORF">C7B82_06075</name>
</gene>
<dbReference type="PANTHER" id="PTHR30469:SF15">
    <property type="entry name" value="HLYD FAMILY OF SECRETION PROTEINS"/>
    <property type="match status" value="1"/>
</dbReference>
<dbReference type="GO" id="GO:0015562">
    <property type="term" value="F:efflux transmembrane transporter activity"/>
    <property type="evidence" value="ECO:0007669"/>
    <property type="project" value="TreeGrafter"/>
</dbReference>
<reference evidence="4 5" key="2">
    <citation type="submission" date="2018-03" db="EMBL/GenBank/DDBJ databases">
        <title>The ancient ancestry and fast evolution of plastids.</title>
        <authorList>
            <person name="Moore K.R."/>
            <person name="Magnabosco C."/>
            <person name="Momper L."/>
            <person name="Gold D.A."/>
            <person name="Bosak T."/>
            <person name="Fournier G.P."/>
        </authorList>
    </citation>
    <scope>NUCLEOTIDE SEQUENCE [LARGE SCALE GENOMIC DNA]</scope>
    <source>
        <strain evidence="4 5">ULC18</strain>
    </source>
</reference>
<dbReference type="AlphaFoldDB" id="A0A2T1EHQ7"/>
<proteinExistence type="predicted"/>
<sequence length="457" mass="50476">MSVTSFGFVWASVAKIEESIPATGILEPQGAVKEIKVPIDGVVKAVYVVDGQQVKQGDRLLSIDPTVAQAQLISLQKICTSLMQENQFYYAQIHGLASGGDQVLLQQNLPAELVSLTQYRSTLVTEIQLDRAALNGSTAGMRLTSEQQLRLRSSQVEQQSRSATVQLDTAQIKQQLKQNQLKLASAKDNLVVNEQIFRDLALLAKEGGISRLQYLRQQQEVRNLQSEVDQLMQEQERLKLAIAQSQQKVQNTLALSTQDLLTKISNNEQKIAEIDSQLNKAIVENKKKIAEIDSQISQAKVTLQYQELRASVAGIVFDLKASNAGFVTNSSEPILKLVPENAVVAKVYITNKDIGFVQTGMPVDVRIDSFPFSEFGGIKGQLTLIGSDALPPTQTRPVYSFPANVQLDQQLLLIQGRQVPLRSGMSVSVNIKVRQRTVMSIFTDGFTKQVESLRTVR</sequence>
<dbReference type="Proteomes" id="UP000239576">
    <property type="component" value="Unassembled WGS sequence"/>
</dbReference>
<evidence type="ECO:0000313" key="4">
    <source>
        <dbReference type="EMBL" id="PSB32218.1"/>
    </source>
</evidence>
<evidence type="ECO:0000313" key="5">
    <source>
        <dbReference type="Proteomes" id="UP000239576"/>
    </source>
</evidence>
<feature type="domain" description="Multidrug resistance protein MdtA-like barrel-sandwich hybrid" evidence="2">
    <location>
        <begin position="35"/>
        <end position="126"/>
    </location>
</feature>
<dbReference type="InterPro" id="IPR058982">
    <property type="entry name" value="Beta-barrel_AprE"/>
</dbReference>
<evidence type="ECO:0000256" key="1">
    <source>
        <dbReference type="SAM" id="Coils"/>
    </source>
</evidence>
<dbReference type="SUPFAM" id="SSF111369">
    <property type="entry name" value="HlyD-like secretion proteins"/>
    <property type="match status" value="1"/>
</dbReference>
<dbReference type="OrthoDB" id="553569at2"/>
<protein>
    <submittedName>
        <fullName evidence="4">Hemolysin D</fullName>
    </submittedName>
</protein>
<feature type="coiled-coil region" evidence="1">
    <location>
        <begin position="214"/>
        <end position="248"/>
    </location>
</feature>
<accession>A0A2T1EHQ7</accession>
<evidence type="ECO:0000259" key="3">
    <source>
        <dbReference type="Pfam" id="PF26002"/>
    </source>
</evidence>
<comment type="caution">
    <text evidence="4">The sequence shown here is derived from an EMBL/GenBank/DDBJ whole genome shotgun (WGS) entry which is preliminary data.</text>
</comment>
<feature type="domain" description="AprE-like beta-barrel" evidence="3">
    <location>
        <begin position="344"/>
        <end position="433"/>
    </location>
</feature>
<dbReference type="PANTHER" id="PTHR30469">
    <property type="entry name" value="MULTIDRUG RESISTANCE PROTEIN MDTA"/>
    <property type="match status" value="1"/>
</dbReference>
<dbReference type="Gene3D" id="2.40.30.170">
    <property type="match status" value="1"/>
</dbReference>
<dbReference type="Pfam" id="PF26002">
    <property type="entry name" value="Beta-barrel_AprE"/>
    <property type="match status" value="1"/>
</dbReference>
<reference evidence="5" key="1">
    <citation type="submission" date="2018-02" db="EMBL/GenBank/DDBJ databases">
        <authorList>
            <person name="Moore K."/>
            <person name="Momper L."/>
        </authorList>
    </citation>
    <scope>NUCLEOTIDE SEQUENCE [LARGE SCALE GENOMIC DNA]</scope>
    <source>
        <strain evidence="5">ULC18</strain>
    </source>
</reference>
<dbReference type="GO" id="GO:1990281">
    <property type="term" value="C:efflux pump complex"/>
    <property type="evidence" value="ECO:0007669"/>
    <property type="project" value="TreeGrafter"/>
</dbReference>
<dbReference type="InterPro" id="IPR058625">
    <property type="entry name" value="MdtA-like_BSH"/>
</dbReference>
<organism evidence="4 5">
    <name type="scientific">Stenomitos frigidus ULC18</name>
    <dbReference type="NCBI Taxonomy" id="2107698"/>
    <lineage>
        <taxon>Bacteria</taxon>
        <taxon>Bacillati</taxon>
        <taxon>Cyanobacteriota</taxon>
        <taxon>Cyanophyceae</taxon>
        <taxon>Leptolyngbyales</taxon>
        <taxon>Leptolyngbyaceae</taxon>
        <taxon>Stenomitos</taxon>
    </lineage>
</organism>
<dbReference type="Gene3D" id="2.40.50.100">
    <property type="match status" value="1"/>
</dbReference>
<dbReference type="EMBL" id="PVWK01000029">
    <property type="protein sequence ID" value="PSB32218.1"/>
    <property type="molecule type" value="Genomic_DNA"/>
</dbReference>